<protein>
    <submittedName>
        <fullName evidence="5">DUF676-domain-containing protein</fullName>
    </submittedName>
</protein>
<evidence type="ECO:0000256" key="3">
    <source>
        <dbReference type="SAM" id="Phobius"/>
    </source>
</evidence>
<evidence type="ECO:0000313" key="6">
    <source>
        <dbReference type="Proteomes" id="UP000256964"/>
    </source>
</evidence>
<dbReference type="Pfam" id="PF05057">
    <property type="entry name" value="DUF676"/>
    <property type="match status" value="1"/>
</dbReference>
<dbReference type="AlphaFoldDB" id="A0A371D6G7"/>
<proteinExistence type="inferred from homology"/>
<feature type="region of interest" description="Disordered" evidence="2">
    <location>
        <begin position="359"/>
        <end position="409"/>
    </location>
</feature>
<evidence type="ECO:0000259" key="4">
    <source>
        <dbReference type="Pfam" id="PF05057"/>
    </source>
</evidence>
<dbReference type="InterPro" id="IPR029058">
    <property type="entry name" value="AB_hydrolase_fold"/>
</dbReference>
<comment type="similarity">
    <text evidence="1">Belongs to the putative lipase ROG1 family.</text>
</comment>
<dbReference type="PANTHER" id="PTHR12482:SF62">
    <property type="entry name" value="LIPASE ROG1-RELATED"/>
    <property type="match status" value="1"/>
</dbReference>
<keyword evidence="6" id="KW-1185">Reference proteome</keyword>
<dbReference type="PANTHER" id="PTHR12482">
    <property type="entry name" value="LIPASE ROG1-RELATED-RELATED"/>
    <property type="match status" value="1"/>
</dbReference>
<organism evidence="5 6">
    <name type="scientific">Lentinus brumalis</name>
    <dbReference type="NCBI Taxonomy" id="2498619"/>
    <lineage>
        <taxon>Eukaryota</taxon>
        <taxon>Fungi</taxon>
        <taxon>Dikarya</taxon>
        <taxon>Basidiomycota</taxon>
        <taxon>Agaricomycotina</taxon>
        <taxon>Agaricomycetes</taxon>
        <taxon>Polyporales</taxon>
        <taxon>Polyporaceae</taxon>
        <taxon>Lentinus</taxon>
    </lineage>
</organism>
<evidence type="ECO:0000313" key="5">
    <source>
        <dbReference type="EMBL" id="RDX48119.1"/>
    </source>
</evidence>
<dbReference type="OrthoDB" id="273452at2759"/>
<dbReference type="Gene3D" id="3.40.50.1820">
    <property type="entry name" value="alpha/beta hydrolase"/>
    <property type="match status" value="1"/>
</dbReference>
<sequence length="473" mass="52928">MSSEGDDDDSQYVHLLVLIHGMWGNPSHLAELRRIMEETRCQATSEKGPGGESLHVLVAETNRDDGTYDGIDWGGERVAEEIFGEVKKLTEEGKKVTRFSVTGYSLGGLIARYVVGILHQRGFFQDVVPVNFNTIATPHVGLPRYPGMLSSLFAYFGPRLLSRTGEQFYVVDKWSQNGRPLLEVMADPNRIFYQALTLFQQVRIYANAINDVTVPYVTAAIEEEDRFVNYGINGMKVELDEKYPPIVKSYSHPTEVALPPKPRALSRDWFKSLKPDRPLLPPALQFRFPFNILLMVVTPVLIPLVFSLIITRLALASRASRSRIKLLEKDESRTERLVHVIGRLEREMEGVAIDMFDSPGSRGSPAVSSAASSEPNLFSPPETSAQVASDSEANPHSPSAPTADAKKPEVMLSEVQRRIVRSLNTLPGLKKELAFIHPVRNAHAVIICRDVKRFPSHRQGEGVIRHWADHFII</sequence>
<feature type="compositionally biased region" description="Polar residues" evidence="2">
    <location>
        <begin position="381"/>
        <end position="400"/>
    </location>
</feature>
<gene>
    <name evidence="5" type="ORF">OH76DRAFT_1352927</name>
</gene>
<reference evidence="5 6" key="1">
    <citation type="journal article" date="2018" name="Biotechnol. Biofuels">
        <title>Integrative visual omics of the white-rot fungus Polyporus brumalis exposes the biotechnological potential of its oxidative enzymes for delignifying raw plant biomass.</title>
        <authorList>
            <person name="Miyauchi S."/>
            <person name="Rancon A."/>
            <person name="Drula E."/>
            <person name="Hage H."/>
            <person name="Chaduli D."/>
            <person name="Favel A."/>
            <person name="Grisel S."/>
            <person name="Henrissat B."/>
            <person name="Herpoel-Gimbert I."/>
            <person name="Ruiz-Duenas F.J."/>
            <person name="Chevret D."/>
            <person name="Hainaut M."/>
            <person name="Lin J."/>
            <person name="Wang M."/>
            <person name="Pangilinan J."/>
            <person name="Lipzen A."/>
            <person name="Lesage-Meessen L."/>
            <person name="Navarro D."/>
            <person name="Riley R."/>
            <person name="Grigoriev I.V."/>
            <person name="Zhou S."/>
            <person name="Raouche S."/>
            <person name="Rosso M.N."/>
        </authorList>
    </citation>
    <scope>NUCLEOTIDE SEQUENCE [LARGE SCALE GENOMIC DNA]</scope>
    <source>
        <strain evidence="5 6">BRFM 1820</strain>
    </source>
</reference>
<accession>A0A371D6G7</accession>
<keyword evidence="3" id="KW-1133">Transmembrane helix</keyword>
<evidence type="ECO:0000256" key="1">
    <source>
        <dbReference type="ARBA" id="ARBA00007920"/>
    </source>
</evidence>
<keyword evidence="3" id="KW-0812">Transmembrane</keyword>
<dbReference type="EMBL" id="KZ857413">
    <property type="protein sequence ID" value="RDX48119.1"/>
    <property type="molecule type" value="Genomic_DNA"/>
</dbReference>
<dbReference type="InterPro" id="IPR007751">
    <property type="entry name" value="DUF676_lipase-like"/>
</dbReference>
<evidence type="ECO:0000256" key="2">
    <source>
        <dbReference type="SAM" id="MobiDB-lite"/>
    </source>
</evidence>
<name>A0A371D6G7_9APHY</name>
<dbReference type="STRING" id="139420.A0A371D6G7"/>
<dbReference type="InterPro" id="IPR044294">
    <property type="entry name" value="Lipase-like"/>
</dbReference>
<feature type="transmembrane region" description="Helical" evidence="3">
    <location>
        <begin position="292"/>
        <end position="315"/>
    </location>
</feature>
<feature type="compositionally biased region" description="Low complexity" evidence="2">
    <location>
        <begin position="359"/>
        <end position="373"/>
    </location>
</feature>
<keyword evidence="3" id="KW-0472">Membrane</keyword>
<dbReference type="Proteomes" id="UP000256964">
    <property type="component" value="Unassembled WGS sequence"/>
</dbReference>
<dbReference type="SUPFAM" id="SSF53474">
    <property type="entry name" value="alpha/beta-Hydrolases"/>
    <property type="match status" value="1"/>
</dbReference>
<feature type="domain" description="DUF676" evidence="4">
    <location>
        <begin position="11"/>
        <end position="218"/>
    </location>
</feature>